<dbReference type="AlphaFoldDB" id="A8RZ14"/>
<dbReference type="InterPro" id="IPR050327">
    <property type="entry name" value="Proton-linked_MCT"/>
</dbReference>
<feature type="transmembrane region" description="Helical" evidence="6">
    <location>
        <begin position="240"/>
        <end position="262"/>
    </location>
</feature>
<evidence type="ECO:0000256" key="1">
    <source>
        <dbReference type="ARBA" id="ARBA00004651"/>
    </source>
</evidence>
<feature type="transmembrane region" description="Helical" evidence="6">
    <location>
        <begin position="56"/>
        <end position="76"/>
    </location>
</feature>
<protein>
    <recommendedName>
        <fullName evidence="7">Major facilitator superfamily (MFS) profile domain-containing protein</fullName>
    </recommendedName>
</protein>
<keyword evidence="3 6" id="KW-0812">Transmembrane</keyword>
<gene>
    <name evidence="8" type="ORF">CLOBOL_05291</name>
</gene>
<feature type="transmembrane region" description="Helical" evidence="6">
    <location>
        <begin position="176"/>
        <end position="197"/>
    </location>
</feature>
<feature type="domain" description="Major facilitator superfamily (MFS) profile" evidence="7">
    <location>
        <begin position="18"/>
        <end position="417"/>
    </location>
</feature>
<dbReference type="Gene3D" id="1.20.1250.20">
    <property type="entry name" value="MFS general substrate transporter like domains"/>
    <property type="match status" value="2"/>
</dbReference>
<evidence type="ECO:0000256" key="5">
    <source>
        <dbReference type="ARBA" id="ARBA00023136"/>
    </source>
</evidence>
<dbReference type="PaxDb" id="411902-CLOBOL_05291"/>
<feature type="transmembrane region" description="Helical" evidence="6">
    <location>
        <begin position="362"/>
        <end position="381"/>
    </location>
</feature>
<evidence type="ECO:0000313" key="8">
    <source>
        <dbReference type="EMBL" id="EDP14748.1"/>
    </source>
</evidence>
<keyword evidence="4 6" id="KW-1133">Transmembrane helix</keyword>
<feature type="transmembrane region" description="Helical" evidence="6">
    <location>
        <begin position="145"/>
        <end position="170"/>
    </location>
</feature>
<name>A8RZ14_ENTBW</name>
<dbReference type="GO" id="GO:0022857">
    <property type="term" value="F:transmembrane transporter activity"/>
    <property type="evidence" value="ECO:0007669"/>
    <property type="project" value="InterPro"/>
</dbReference>
<proteinExistence type="predicted"/>
<feature type="transmembrane region" description="Helical" evidence="6">
    <location>
        <begin position="15"/>
        <end position="36"/>
    </location>
</feature>
<evidence type="ECO:0000259" key="7">
    <source>
        <dbReference type="PROSITE" id="PS50850"/>
    </source>
</evidence>
<dbReference type="InterPro" id="IPR020846">
    <property type="entry name" value="MFS_dom"/>
</dbReference>
<feature type="transmembrane region" description="Helical" evidence="6">
    <location>
        <begin position="88"/>
        <end position="106"/>
    </location>
</feature>
<evidence type="ECO:0000256" key="6">
    <source>
        <dbReference type="SAM" id="Phobius"/>
    </source>
</evidence>
<organism evidence="8 9">
    <name type="scientific">Enterocloster bolteae (strain ATCC BAA-613 / DSM 15670 / CCUG 46953 / JCM 12243 / WAL 16351)</name>
    <name type="common">Clostridium bolteae</name>
    <dbReference type="NCBI Taxonomy" id="411902"/>
    <lineage>
        <taxon>Bacteria</taxon>
        <taxon>Bacillati</taxon>
        <taxon>Bacillota</taxon>
        <taxon>Clostridia</taxon>
        <taxon>Lachnospirales</taxon>
        <taxon>Lachnospiraceae</taxon>
        <taxon>Enterocloster</taxon>
    </lineage>
</organism>
<dbReference type="InterPro" id="IPR036259">
    <property type="entry name" value="MFS_trans_sf"/>
</dbReference>
<evidence type="ECO:0000256" key="4">
    <source>
        <dbReference type="ARBA" id="ARBA00022989"/>
    </source>
</evidence>
<comment type="subcellular location">
    <subcellularLocation>
        <location evidence="1">Cell membrane</location>
        <topology evidence="1">Multi-pass membrane protein</topology>
    </subcellularLocation>
</comment>
<dbReference type="InterPro" id="IPR011701">
    <property type="entry name" value="MFS"/>
</dbReference>
<dbReference type="PANTHER" id="PTHR11360:SF290">
    <property type="entry name" value="MONOCARBOXYLATE MFS PERMEASE"/>
    <property type="match status" value="1"/>
</dbReference>
<feature type="transmembrane region" description="Helical" evidence="6">
    <location>
        <begin position="304"/>
        <end position="322"/>
    </location>
</feature>
<sequence length="435" mass="47538">MSGEREDNMAENKRFFYGWLILLTCILIMGLGYAPLVSCASLFTKPVTEDLGFTRSGYALVSTIAALMMAFMSPFIGKIMSKPYMHKALVVCMIGNCLAYYCYSFASTLPQFYVTAACIGFFECGSTMIPVSVLITNWFRKKRGLVMSIAMVGSSIGGTILSPIIGNLIASQGWRFTYKAVGITRLVILVPLVLLVIRRTPADMGTKAYGADEEGETGKARKTEREWNVSLKEVKKKPMFWCFVLGCTLISATAAVITQIPASVMDAGYATTTAASIASLYLFIAIPGKLVLGHIYDRYGVKAGILFGNTMFFLSVICLIFIKHQPFLYLMAILFGFGTCIGTVSAPVITSGIFGTKHYAEIYGFLSLFPSVGYALGGPLIASAYDLTGSYNIAWIIVAALSIVMTAFLLYSYRVSRVCIKEQEKTADRAKNTMQ</sequence>
<evidence type="ECO:0000313" key="9">
    <source>
        <dbReference type="Proteomes" id="UP000005396"/>
    </source>
</evidence>
<reference evidence="8 9" key="2">
    <citation type="submission" date="2007-09" db="EMBL/GenBank/DDBJ databases">
        <title>Draft genome sequence of Clostridium bolteae (ATCC BAA-613).</title>
        <authorList>
            <person name="Sudarsanam P."/>
            <person name="Ley R."/>
            <person name="Guruge J."/>
            <person name="Turnbaugh P.J."/>
            <person name="Mahowald M."/>
            <person name="Liep D."/>
            <person name="Gordon J."/>
        </authorList>
    </citation>
    <scope>NUCLEOTIDE SEQUENCE [LARGE SCALE GENOMIC DNA]</scope>
    <source>
        <strain evidence="9">ATCC BAA-613 / DSM 15670 / CCUG 46953 / JCM 12243 / WAL 16351</strain>
    </source>
</reference>
<feature type="transmembrane region" description="Helical" evidence="6">
    <location>
        <begin position="393"/>
        <end position="413"/>
    </location>
</feature>
<dbReference type="eggNOG" id="COG2271">
    <property type="taxonomic scope" value="Bacteria"/>
</dbReference>
<comment type="caution">
    <text evidence="8">The sequence shown here is derived from an EMBL/GenBank/DDBJ whole genome shotgun (WGS) entry which is preliminary data.</text>
</comment>
<feature type="transmembrane region" description="Helical" evidence="6">
    <location>
        <begin position="268"/>
        <end position="292"/>
    </location>
</feature>
<dbReference type="HOGENOM" id="CLU_001265_59_9_9"/>
<feature type="transmembrane region" description="Helical" evidence="6">
    <location>
        <begin position="112"/>
        <end position="133"/>
    </location>
</feature>
<accession>A8RZ14</accession>
<evidence type="ECO:0000256" key="3">
    <source>
        <dbReference type="ARBA" id="ARBA00022692"/>
    </source>
</evidence>
<keyword evidence="5 6" id="KW-0472">Membrane</keyword>
<feature type="transmembrane region" description="Helical" evidence="6">
    <location>
        <begin position="328"/>
        <end position="350"/>
    </location>
</feature>
<dbReference type="EMBL" id="ABCC02000039">
    <property type="protein sequence ID" value="EDP14748.1"/>
    <property type="molecule type" value="Genomic_DNA"/>
</dbReference>
<dbReference type="PANTHER" id="PTHR11360">
    <property type="entry name" value="MONOCARBOXYLATE TRANSPORTER"/>
    <property type="match status" value="1"/>
</dbReference>
<dbReference type="PROSITE" id="PS50850">
    <property type="entry name" value="MFS"/>
    <property type="match status" value="1"/>
</dbReference>
<dbReference type="Pfam" id="PF07690">
    <property type="entry name" value="MFS_1"/>
    <property type="match status" value="1"/>
</dbReference>
<dbReference type="Proteomes" id="UP000005396">
    <property type="component" value="Unassembled WGS sequence"/>
</dbReference>
<reference evidence="8 9" key="1">
    <citation type="submission" date="2007-08" db="EMBL/GenBank/DDBJ databases">
        <authorList>
            <person name="Fulton L."/>
            <person name="Clifton S."/>
            <person name="Fulton B."/>
            <person name="Xu J."/>
            <person name="Minx P."/>
            <person name="Pepin K.H."/>
            <person name="Johnson M."/>
            <person name="Thiruvilangam P."/>
            <person name="Bhonagiri V."/>
            <person name="Nash W.E."/>
            <person name="Mardis E.R."/>
            <person name="Wilson R.K."/>
        </authorList>
    </citation>
    <scope>NUCLEOTIDE SEQUENCE [LARGE SCALE GENOMIC DNA]</scope>
    <source>
        <strain evidence="9">ATCC BAA-613 / DSM 15670 / CCUG 46953 / JCM 12243 / WAL 16351</strain>
    </source>
</reference>
<keyword evidence="2" id="KW-0813">Transport</keyword>
<evidence type="ECO:0000256" key="2">
    <source>
        <dbReference type="ARBA" id="ARBA00022448"/>
    </source>
</evidence>
<dbReference type="GO" id="GO:0005886">
    <property type="term" value="C:plasma membrane"/>
    <property type="evidence" value="ECO:0007669"/>
    <property type="project" value="UniProtKB-SubCell"/>
</dbReference>
<dbReference type="SUPFAM" id="SSF103473">
    <property type="entry name" value="MFS general substrate transporter"/>
    <property type="match status" value="1"/>
</dbReference>